<sequence length="110" mass="12674">MSQQQPAPANSTSASVKDDGRDGRLSFRNFAETQLRKEFKAEAMKKCDLQVGAFAECIKEQGLWAPFRCKEFQKDVNECMAVYNSEERFELFKKEHQDEIDSKPYVQAGR</sequence>
<evidence type="ECO:0000313" key="5">
    <source>
        <dbReference type="EMBL" id="KAG7365922.1"/>
    </source>
</evidence>
<protein>
    <recommendedName>
        <fullName evidence="3">COX assembly mitochondrial protein</fullName>
    </recommendedName>
</protein>
<comment type="similarity">
    <text evidence="1 3">Belongs to the CMC family.</text>
</comment>
<dbReference type="InterPro" id="IPR013892">
    <property type="entry name" value="Cyt_c_biogenesis_Cmc1-like"/>
</dbReference>
<dbReference type="OrthoDB" id="6224010at2759"/>
<dbReference type="Pfam" id="PF08583">
    <property type="entry name" value="Cmc1"/>
    <property type="match status" value="1"/>
</dbReference>
<feature type="region of interest" description="Disordered" evidence="4">
    <location>
        <begin position="1"/>
        <end position="23"/>
    </location>
</feature>
<dbReference type="GO" id="GO:0005739">
    <property type="term" value="C:mitochondrion"/>
    <property type="evidence" value="ECO:0007669"/>
    <property type="project" value="UniProtKB-SubCell"/>
</dbReference>
<organism evidence="5 6">
    <name type="scientific">Nitzschia inconspicua</name>
    <dbReference type="NCBI Taxonomy" id="303405"/>
    <lineage>
        <taxon>Eukaryota</taxon>
        <taxon>Sar</taxon>
        <taxon>Stramenopiles</taxon>
        <taxon>Ochrophyta</taxon>
        <taxon>Bacillariophyta</taxon>
        <taxon>Bacillariophyceae</taxon>
        <taxon>Bacillariophycidae</taxon>
        <taxon>Bacillariales</taxon>
        <taxon>Bacillariaceae</taxon>
        <taxon>Nitzschia</taxon>
    </lineage>
</organism>
<evidence type="ECO:0000256" key="2">
    <source>
        <dbReference type="ARBA" id="ARBA00023157"/>
    </source>
</evidence>
<name>A0A9K3PZI5_9STRA</name>
<accession>A0A9K3PZI5</accession>
<reference evidence="5" key="2">
    <citation type="submission" date="2021-04" db="EMBL/GenBank/DDBJ databases">
        <authorList>
            <person name="Podell S."/>
        </authorList>
    </citation>
    <scope>NUCLEOTIDE SEQUENCE</scope>
    <source>
        <strain evidence="5">Hildebrandi</strain>
    </source>
</reference>
<dbReference type="AlphaFoldDB" id="A0A9K3PZI5"/>
<feature type="compositionally biased region" description="Polar residues" evidence="4">
    <location>
        <begin position="1"/>
        <end position="15"/>
    </location>
</feature>
<keyword evidence="2" id="KW-1015">Disulfide bond</keyword>
<dbReference type="Proteomes" id="UP000693970">
    <property type="component" value="Unassembled WGS sequence"/>
</dbReference>
<evidence type="ECO:0000256" key="4">
    <source>
        <dbReference type="SAM" id="MobiDB-lite"/>
    </source>
</evidence>
<dbReference type="EMBL" id="JAGRRH010000007">
    <property type="protein sequence ID" value="KAG7365922.1"/>
    <property type="molecule type" value="Genomic_DNA"/>
</dbReference>
<comment type="subcellular location">
    <subcellularLocation>
        <location evidence="3">Mitochondrion</location>
    </subcellularLocation>
</comment>
<evidence type="ECO:0000256" key="3">
    <source>
        <dbReference type="RuleBase" id="RU364104"/>
    </source>
</evidence>
<proteinExistence type="inferred from homology"/>
<evidence type="ECO:0000313" key="6">
    <source>
        <dbReference type="Proteomes" id="UP000693970"/>
    </source>
</evidence>
<evidence type="ECO:0000256" key="1">
    <source>
        <dbReference type="ARBA" id="ARBA00007347"/>
    </source>
</evidence>
<keyword evidence="3" id="KW-0496">Mitochondrion</keyword>
<reference evidence="5" key="1">
    <citation type="journal article" date="2021" name="Sci. Rep.">
        <title>Diploid genomic architecture of Nitzschia inconspicua, an elite biomass production diatom.</title>
        <authorList>
            <person name="Oliver A."/>
            <person name="Podell S."/>
            <person name="Pinowska A."/>
            <person name="Traller J.C."/>
            <person name="Smith S.R."/>
            <person name="McClure R."/>
            <person name="Beliaev A."/>
            <person name="Bohutskyi P."/>
            <person name="Hill E.A."/>
            <person name="Rabines A."/>
            <person name="Zheng H."/>
            <person name="Allen L.Z."/>
            <person name="Kuo A."/>
            <person name="Grigoriev I.V."/>
            <person name="Allen A.E."/>
            <person name="Hazlebeck D."/>
            <person name="Allen E.E."/>
        </authorList>
    </citation>
    <scope>NUCLEOTIDE SEQUENCE</scope>
    <source>
        <strain evidence="5">Hildebrandi</strain>
    </source>
</reference>
<keyword evidence="6" id="KW-1185">Reference proteome</keyword>
<gene>
    <name evidence="5" type="ORF">IV203_028592</name>
</gene>
<comment type="caution">
    <text evidence="5">The sequence shown here is derived from an EMBL/GenBank/DDBJ whole genome shotgun (WGS) entry which is preliminary data.</text>
</comment>